<feature type="region of interest" description="Disordered" evidence="2">
    <location>
        <begin position="27"/>
        <end position="57"/>
    </location>
</feature>
<gene>
    <name evidence="4" type="ORF">D8M05_03680</name>
</gene>
<dbReference type="AlphaFoldDB" id="A0A494Z4W4"/>
<dbReference type="EMBL" id="RBZO01000004">
    <property type="protein sequence ID" value="RKQ17514.1"/>
    <property type="molecule type" value="Genomic_DNA"/>
</dbReference>
<dbReference type="RefSeq" id="WP_121128770.1">
    <property type="nucleotide sequence ID" value="NZ_JBHUFK010000001.1"/>
</dbReference>
<sequence>MLKKGIYGVAIILILFIFVGCTEKENVAEPEEPQGTENKEITNDEVQENKETGNNKDILDGKLETISFIDSIEGMKARQGGTLVEGISIDEEAEDDYQVEDEVFVQELREISNETQEAVFLYKGLVHLLGSPHYKSLIEKAESFVPNFEDPYLPAPQVENERAWDVEKNGKAFILLDASSSMQLTVDGQVKMDIARRAAEQFAEVIGHNNELSLIVYGHKGSESEDDKELSCNGIEEVYPMGVYDEEAFEQTLKSFESNGYTPLAGAIKKVNTLSSGFMEAVTVYIISDGVETCDGDPALEAESFVSNDENRVVNIIGFDVDEVTEGQLRQVSEAGNGEYFSANNANELKTTIEKKWLPSTIDLAWAHTMAPDPWEILNEYDRFDIDLNIIRTVIQTEKDRFDLALRKLREEDLITSETASEISDLITDEYRVKLDLIRDLRSTKLDEIDREAEEIREEIDEWVEEMRGRKQK</sequence>
<evidence type="ECO:0000259" key="3">
    <source>
        <dbReference type="PROSITE" id="PS50234"/>
    </source>
</evidence>
<dbReference type="SUPFAM" id="SSF53300">
    <property type="entry name" value="vWA-like"/>
    <property type="match status" value="1"/>
</dbReference>
<dbReference type="PROSITE" id="PS50234">
    <property type="entry name" value="VWFA"/>
    <property type="match status" value="1"/>
</dbReference>
<dbReference type="OrthoDB" id="9783818at2"/>
<reference evidence="4 5" key="1">
    <citation type="journal article" date="2015" name="Antonie Van Leeuwenhoek">
        <title>Oceanobacillus bengalensis sp. nov., a bacterium isolated from seawater of the Bay of Bengal.</title>
        <authorList>
            <person name="Yongchang O."/>
            <person name="Xiang W."/>
            <person name="Wang G."/>
        </authorList>
    </citation>
    <scope>NUCLEOTIDE SEQUENCE [LARGE SCALE GENOMIC DNA]</scope>
    <source>
        <strain evidence="4 5">MCCC 1K00260</strain>
    </source>
</reference>
<accession>A0A494Z4W4</accession>
<feature type="compositionally biased region" description="Basic and acidic residues" evidence="2">
    <location>
        <begin position="37"/>
        <end position="57"/>
    </location>
</feature>
<feature type="domain" description="VWFA" evidence="3">
    <location>
        <begin position="171"/>
        <end position="362"/>
    </location>
</feature>
<dbReference type="PROSITE" id="PS51257">
    <property type="entry name" value="PROKAR_LIPOPROTEIN"/>
    <property type="match status" value="1"/>
</dbReference>
<evidence type="ECO:0000256" key="2">
    <source>
        <dbReference type="SAM" id="MobiDB-lite"/>
    </source>
</evidence>
<comment type="caution">
    <text evidence="4">The sequence shown here is derived from an EMBL/GenBank/DDBJ whole genome shotgun (WGS) entry which is preliminary data.</text>
</comment>
<dbReference type="InterPro" id="IPR036465">
    <property type="entry name" value="vWFA_dom_sf"/>
</dbReference>
<name>A0A494Z4W4_9BACI</name>
<keyword evidence="1" id="KW-0175">Coiled coil</keyword>
<evidence type="ECO:0000256" key="1">
    <source>
        <dbReference type="SAM" id="Coils"/>
    </source>
</evidence>
<organism evidence="4 5">
    <name type="scientific">Oceanobacillus bengalensis</name>
    <dbReference type="NCBI Taxonomy" id="1435466"/>
    <lineage>
        <taxon>Bacteria</taxon>
        <taxon>Bacillati</taxon>
        <taxon>Bacillota</taxon>
        <taxon>Bacilli</taxon>
        <taxon>Bacillales</taxon>
        <taxon>Bacillaceae</taxon>
        <taxon>Oceanobacillus</taxon>
    </lineage>
</organism>
<dbReference type="SMART" id="SM00327">
    <property type="entry name" value="VWA"/>
    <property type="match status" value="1"/>
</dbReference>
<dbReference type="InterPro" id="IPR002035">
    <property type="entry name" value="VWF_A"/>
</dbReference>
<proteinExistence type="predicted"/>
<evidence type="ECO:0000313" key="5">
    <source>
        <dbReference type="Proteomes" id="UP000281813"/>
    </source>
</evidence>
<dbReference type="Gene3D" id="3.40.50.410">
    <property type="entry name" value="von Willebrand factor, type A domain"/>
    <property type="match status" value="1"/>
</dbReference>
<feature type="coiled-coil region" evidence="1">
    <location>
        <begin position="446"/>
        <end position="473"/>
    </location>
</feature>
<keyword evidence="5" id="KW-1185">Reference proteome</keyword>
<protein>
    <submittedName>
        <fullName evidence="4">VWA domain-containing protein</fullName>
    </submittedName>
</protein>
<evidence type="ECO:0000313" key="4">
    <source>
        <dbReference type="EMBL" id="RKQ17514.1"/>
    </source>
</evidence>
<dbReference type="Proteomes" id="UP000281813">
    <property type="component" value="Unassembled WGS sequence"/>
</dbReference>